<dbReference type="GO" id="GO:0004497">
    <property type="term" value="F:monooxygenase activity"/>
    <property type="evidence" value="ECO:0007669"/>
    <property type="project" value="UniProtKB-KW"/>
</dbReference>
<organism evidence="1 2">
    <name type="scientific">Thermococcus celericrescens</name>
    <dbReference type="NCBI Taxonomy" id="227598"/>
    <lineage>
        <taxon>Archaea</taxon>
        <taxon>Methanobacteriati</taxon>
        <taxon>Methanobacteriota</taxon>
        <taxon>Thermococci</taxon>
        <taxon>Thermococcales</taxon>
        <taxon>Thermococcaceae</taxon>
        <taxon>Thermococcus</taxon>
    </lineage>
</organism>
<keyword evidence="1" id="KW-0503">Monooxygenase</keyword>
<sequence>MAVMRLWHGRVPIEKADEYEKFLIERAVPDYGSVDGLLKLYFMRKDEEGVAHFLLVTIWDSMESIKKFAGENPEIAKYYPEDDDFLLEKEKYVQHYRIFYEG</sequence>
<reference evidence="1 2" key="1">
    <citation type="submission" date="2015-10" db="EMBL/GenBank/DDBJ databases">
        <title>Draft genome sequence of Thermococcus celericrescens strain DSM 17994.</title>
        <authorList>
            <person name="Hong S.-J."/>
            <person name="Park C.-E."/>
            <person name="Shin J.-H."/>
        </authorList>
    </citation>
    <scope>NUCLEOTIDE SEQUENCE [LARGE SCALE GENOMIC DNA]</scope>
    <source>
        <strain evidence="1 2">DSM 17994</strain>
    </source>
</reference>
<protein>
    <submittedName>
        <fullName evidence="1">Antibiotic biosynthesis monooxygenase</fullName>
    </submittedName>
</protein>
<dbReference type="Proteomes" id="UP000053462">
    <property type="component" value="Unassembled WGS sequence"/>
</dbReference>
<evidence type="ECO:0000313" key="2">
    <source>
        <dbReference type="Proteomes" id="UP000053462"/>
    </source>
</evidence>
<evidence type="ECO:0000313" key="1">
    <source>
        <dbReference type="EMBL" id="KUH34763.1"/>
    </source>
</evidence>
<gene>
    <name evidence="1" type="ORF">APY94_00875</name>
</gene>
<proteinExistence type="predicted"/>
<name>A0A100XZU0_9EURY</name>
<comment type="caution">
    <text evidence="1">The sequence shown here is derived from an EMBL/GenBank/DDBJ whole genome shotgun (WGS) entry which is preliminary data.</text>
</comment>
<dbReference type="OrthoDB" id="88619at2157"/>
<dbReference type="InterPro" id="IPR011008">
    <property type="entry name" value="Dimeric_a/b-barrel"/>
</dbReference>
<keyword evidence="1" id="KW-0560">Oxidoreductase</keyword>
<dbReference type="AlphaFoldDB" id="A0A100XZU0"/>
<dbReference type="STRING" id="227598.APY94_00875"/>
<keyword evidence="2" id="KW-1185">Reference proteome</keyword>
<dbReference type="EMBL" id="LLYW01000002">
    <property type="protein sequence ID" value="KUH34763.1"/>
    <property type="molecule type" value="Genomic_DNA"/>
</dbReference>
<dbReference type="SUPFAM" id="SSF54909">
    <property type="entry name" value="Dimeric alpha+beta barrel"/>
    <property type="match status" value="1"/>
</dbReference>
<accession>A0A100XZU0</accession>